<sequence length="104" mass="10974">MTTLLLRLPAATTIPGPLSLMAGMLIVSCIAALAAAFVQRVARLRSQPPYCARRLVVSTQAYITTPAQVPEGAVLTWICCAELLDVVLLCTFAVVVGALLALYS</sequence>
<keyword evidence="1" id="KW-0472">Membrane</keyword>
<organism evidence="2 3">
    <name type="scientific">Eumeta variegata</name>
    <name type="common">Bagworm moth</name>
    <name type="synonym">Eumeta japonica</name>
    <dbReference type="NCBI Taxonomy" id="151549"/>
    <lineage>
        <taxon>Eukaryota</taxon>
        <taxon>Metazoa</taxon>
        <taxon>Ecdysozoa</taxon>
        <taxon>Arthropoda</taxon>
        <taxon>Hexapoda</taxon>
        <taxon>Insecta</taxon>
        <taxon>Pterygota</taxon>
        <taxon>Neoptera</taxon>
        <taxon>Endopterygota</taxon>
        <taxon>Lepidoptera</taxon>
        <taxon>Glossata</taxon>
        <taxon>Ditrysia</taxon>
        <taxon>Tineoidea</taxon>
        <taxon>Psychidae</taxon>
        <taxon>Oiketicinae</taxon>
        <taxon>Eumeta</taxon>
    </lineage>
</organism>
<reference evidence="2 3" key="1">
    <citation type="journal article" date="2019" name="Commun. Biol.">
        <title>The bagworm genome reveals a unique fibroin gene that provides high tensile strength.</title>
        <authorList>
            <person name="Kono N."/>
            <person name="Nakamura H."/>
            <person name="Ohtoshi R."/>
            <person name="Tomita M."/>
            <person name="Numata K."/>
            <person name="Arakawa K."/>
        </authorList>
    </citation>
    <scope>NUCLEOTIDE SEQUENCE [LARGE SCALE GENOMIC DNA]</scope>
</reference>
<dbReference type="Proteomes" id="UP000299102">
    <property type="component" value="Unassembled WGS sequence"/>
</dbReference>
<evidence type="ECO:0000256" key="1">
    <source>
        <dbReference type="SAM" id="Phobius"/>
    </source>
</evidence>
<dbReference type="EMBL" id="BGZK01001449">
    <property type="protein sequence ID" value="GBP80186.1"/>
    <property type="molecule type" value="Genomic_DNA"/>
</dbReference>
<feature type="transmembrane region" description="Helical" evidence="1">
    <location>
        <begin position="83"/>
        <end position="103"/>
    </location>
</feature>
<feature type="transmembrane region" description="Helical" evidence="1">
    <location>
        <begin position="20"/>
        <end position="38"/>
    </location>
</feature>
<evidence type="ECO:0000313" key="3">
    <source>
        <dbReference type="Proteomes" id="UP000299102"/>
    </source>
</evidence>
<accession>A0A4C1YV59</accession>
<dbReference type="AlphaFoldDB" id="A0A4C1YV59"/>
<proteinExistence type="predicted"/>
<comment type="caution">
    <text evidence="2">The sequence shown here is derived from an EMBL/GenBank/DDBJ whole genome shotgun (WGS) entry which is preliminary data.</text>
</comment>
<evidence type="ECO:0000313" key="2">
    <source>
        <dbReference type="EMBL" id="GBP80186.1"/>
    </source>
</evidence>
<gene>
    <name evidence="2" type="ORF">EVAR_97380_1</name>
</gene>
<name>A0A4C1YV59_EUMVA</name>
<protein>
    <submittedName>
        <fullName evidence="2">Uncharacterized protein</fullName>
    </submittedName>
</protein>
<keyword evidence="1" id="KW-1133">Transmembrane helix</keyword>
<dbReference type="PROSITE" id="PS51257">
    <property type="entry name" value="PROKAR_LIPOPROTEIN"/>
    <property type="match status" value="1"/>
</dbReference>
<keyword evidence="3" id="KW-1185">Reference proteome</keyword>
<keyword evidence="1" id="KW-0812">Transmembrane</keyword>